<keyword evidence="3" id="KW-1185">Reference proteome</keyword>
<keyword evidence="1" id="KW-1133">Transmembrane helix</keyword>
<reference evidence="2 3" key="1">
    <citation type="submission" date="2023-04" db="EMBL/GenBank/DDBJ databases">
        <title>Marinobulbifer ophiurae gen. nov., sp. Nov., isolate from tissue of brittle star Ophioplocus japonicus.</title>
        <authorList>
            <person name="Kawano K."/>
            <person name="Sawayama S."/>
            <person name="Nakagawa S."/>
        </authorList>
    </citation>
    <scope>NUCLEOTIDE SEQUENCE [LARGE SCALE GENOMIC DNA]</scope>
    <source>
        <strain evidence="2 3">NKW57</strain>
    </source>
</reference>
<comment type="caution">
    <text evidence="2">The sequence shown here is derived from an EMBL/GenBank/DDBJ whole genome shotgun (WGS) entry which is preliminary data.</text>
</comment>
<feature type="transmembrane region" description="Helical" evidence="1">
    <location>
        <begin position="20"/>
        <end position="44"/>
    </location>
</feature>
<feature type="transmembrane region" description="Helical" evidence="1">
    <location>
        <begin position="56"/>
        <end position="79"/>
    </location>
</feature>
<sequence length="189" mass="20979">MIVNFSAAGFVANQSPVARYVAPSFALGMIIAILAYLTVFYQALRNRNNVRLHAGYMLATPLILVESPFSRIIMAYLPFLIVTGSDYPQRIIDAIVVAMALSVVLALFLYFRFREYGMPFLVAAIFLFVEAIFMYSGTYAEWLHPLLESYAQVPAEVTLSIGFVLGALASYLGWKSTEKRALPNEAVVS</sequence>
<accession>A0ABQ6LYV9</accession>
<feature type="transmembrane region" description="Helical" evidence="1">
    <location>
        <begin position="157"/>
        <end position="174"/>
    </location>
</feature>
<feature type="transmembrane region" description="Helical" evidence="1">
    <location>
        <begin position="91"/>
        <end position="111"/>
    </location>
</feature>
<evidence type="ECO:0000256" key="1">
    <source>
        <dbReference type="SAM" id="Phobius"/>
    </source>
</evidence>
<feature type="transmembrane region" description="Helical" evidence="1">
    <location>
        <begin position="118"/>
        <end position="137"/>
    </location>
</feature>
<protein>
    <submittedName>
        <fullName evidence="2">Uncharacterized protein</fullName>
    </submittedName>
</protein>
<organism evidence="2 3">
    <name type="scientific">Biformimicrobium ophioploci</name>
    <dbReference type="NCBI Taxonomy" id="3036711"/>
    <lineage>
        <taxon>Bacteria</taxon>
        <taxon>Pseudomonadati</taxon>
        <taxon>Pseudomonadota</taxon>
        <taxon>Gammaproteobacteria</taxon>
        <taxon>Cellvibrionales</taxon>
        <taxon>Microbulbiferaceae</taxon>
        <taxon>Biformimicrobium</taxon>
    </lineage>
</organism>
<name>A0ABQ6LYV9_9GAMM</name>
<gene>
    <name evidence="2" type="ORF">MNKW57_15530</name>
</gene>
<keyword evidence="1" id="KW-0472">Membrane</keyword>
<dbReference type="EMBL" id="BSYJ01000003">
    <property type="protein sequence ID" value="GMG87232.1"/>
    <property type="molecule type" value="Genomic_DNA"/>
</dbReference>
<keyword evidence="1" id="KW-0812">Transmembrane</keyword>
<proteinExistence type="predicted"/>
<evidence type="ECO:0000313" key="3">
    <source>
        <dbReference type="Proteomes" id="UP001224392"/>
    </source>
</evidence>
<dbReference type="Proteomes" id="UP001224392">
    <property type="component" value="Unassembled WGS sequence"/>
</dbReference>
<evidence type="ECO:0000313" key="2">
    <source>
        <dbReference type="EMBL" id="GMG87232.1"/>
    </source>
</evidence>